<protein>
    <recommendedName>
        <fullName evidence="4">Lipoprotein</fullName>
    </recommendedName>
</protein>
<name>A0A918J6U7_9ACTN</name>
<proteinExistence type="predicted"/>
<sequence>MGTNARRRFGARTWLAGVAAAALVGTAGCGGDGDDGGEVASAGGGKTGAGSEKASSELTEYVDAQRKWVKCLRDAGLDAPDPDAQGKVDLGDQSKWKRDSTALKAQEKCANLSVPVPDSVEKAQQPELSEAEIRKNQKYAKCMQEHGAPDFPDTDSGGHFRDVTWDSTSTGAKRATRTCASIIGVPTDAPSAQG</sequence>
<dbReference type="AlphaFoldDB" id="A0A918J6U7"/>
<dbReference type="PROSITE" id="PS51257">
    <property type="entry name" value="PROKAR_LIPOPROTEIN"/>
    <property type="match status" value="1"/>
</dbReference>
<feature type="region of interest" description="Disordered" evidence="1">
    <location>
        <begin position="145"/>
        <end position="171"/>
    </location>
</feature>
<keyword evidence="3" id="KW-1185">Reference proteome</keyword>
<accession>A0A918J6U7</accession>
<evidence type="ECO:0000313" key="3">
    <source>
        <dbReference type="Proteomes" id="UP000620224"/>
    </source>
</evidence>
<reference evidence="2" key="2">
    <citation type="submission" date="2020-09" db="EMBL/GenBank/DDBJ databases">
        <authorList>
            <person name="Sun Q."/>
            <person name="Ohkuma M."/>
        </authorList>
    </citation>
    <scope>NUCLEOTIDE SEQUENCE</scope>
    <source>
        <strain evidence="2">JCM 4490</strain>
    </source>
</reference>
<evidence type="ECO:0008006" key="4">
    <source>
        <dbReference type="Google" id="ProtNLM"/>
    </source>
</evidence>
<reference evidence="2" key="1">
    <citation type="journal article" date="2014" name="Int. J. Syst. Evol. Microbiol.">
        <title>Complete genome sequence of Corynebacterium casei LMG S-19264T (=DSM 44701T), isolated from a smear-ripened cheese.</title>
        <authorList>
            <consortium name="US DOE Joint Genome Institute (JGI-PGF)"/>
            <person name="Walter F."/>
            <person name="Albersmeier A."/>
            <person name="Kalinowski J."/>
            <person name="Ruckert C."/>
        </authorList>
    </citation>
    <scope>NUCLEOTIDE SEQUENCE</scope>
    <source>
        <strain evidence="2">JCM 4490</strain>
    </source>
</reference>
<dbReference type="EMBL" id="BMUE01000006">
    <property type="protein sequence ID" value="GGW53889.1"/>
    <property type="molecule type" value="Genomic_DNA"/>
</dbReference>
<evidence type="ECO:0000313" key="2">
    <source>
        <dbReference type="EMBL" id="GGW53889.1"/>
    </source>
</evidence>
<dbReference type="Proteomes" id="UP000620224">
    <property type="component" value="Unassembled WGS sequence"/>
</dbReference>
<dbReference type="RefSeq" id="WP_190016160.1">
    <property type="nucleotide sequence ID" value="NZ_BMUE01000006.1"/>
</dbReference>
<organism evidence="2 3">
    <name type="scientific">Streptomyces lucensis JCM 4490</name>
    <dbReference type="NCBI Taxonomy" id="1306176"/>
    <lineage>
        <taxon>Bacteria</taxon>
        <taxon>Bacillati</taxon>
        <taxon>Actinomycetota</taxon>
        <taxon>Actinomycetes</taxon>
        <taxon>Kitasatosporales</taxon>
        <taxon>Streptomycetaceae</taxon>
        <taxon>Streptomyces</taxon>
    </lineage>
</organism>
<comment type="caution">
    <text evidence="2">The sequence shown here is derived from an EMBL/GenBank/DDBJ whole genome shotgun (WGS) entry which is preliminary data.</text>
</comment>
<gene>
    <name evidence="2" type="ORF">GCM10010503_33910</name>
</gene>
<feature type="region of interest" description="Disordered" evidence="1">
    <location>
        <begin position="27"/>
        <end position="55"/>
    </location>
</feature>
<evidence type="ECO:0000256" key="1">
    <source>
        <dbReference type="SAM" id="MobiDB-lite"/>
    </source>
</evidence>